<dbReference type="SUPFAM" id="SSF54106">
    <property type="entry name" value="LysM domain"/>
    <property type="match status" value="2"/>
</dbReference>
<accession>A0A0G0AD49</accession>
<dbReference type="InterPro" id="IPR016047">
    <property type="entry name" value="M23ase_b-sheet_dom"/>
</dbReference>
<organism evidence="3 4">
    <name type="scientific">candidate division WS6 bacterium GW2011_GWB1_33_6</name>
    <dbReference type="NCBI Taxonomy" id="1619088"/>
    <lineage>
        <taxon>Bacteria</taxon>
        <taxon>Candidatus Dojkabacteria</taxon>
    </lineage>
</organism>
<feature type="transmembrane region" description="Helical" evidence="1">
    <location>
        <begin position="115"/>
        <end position="137"/>
    </location>
</feature>
<dbReference type="PROSITE" id="PS51782">
    <property type="entry name" value="LYSM"/>
    <property type="match status" value="2"/>
</dbReference>
<feature type="domain" description="LysM" evidence="2">
    <location>
        <begin position="181"/>
        <end position="224"/>
    </location>
</feature>
<dbReference type="PANTHER" id="PTHR21666">
    <property type="entry name" value="PEPTIDASE-RELATED"/>
    <property type="match status" value="1"/>
</dbReference>
<feature type="domain" description="LysM" evidence="2">
    <location>
        <begin position="230"/>
        <end position="274"/>
    </location>
</feature>
<evidence type="ECO:0000313" key="4">
    <source>
        <dbReference type="Proteomes" id="UP000034488"/>
    </source>
</evidence>
<dbReference type="InterPro" id="IPR036779">
    <property type="entry name" value="LysM_dom_sf"/>
</dbReference>
<proteinExistence type="predicted"/>
<evidence type="ECO:0000256" key="1">
    <source>
        <dbReference type="SAM" id="Phobius"/>
    </source>
</evidence>
<protein>
    <submittedName>
        <fullName evidence="3">LysM domain/M23/M37 peptidase domain protein</fullName>
    </submittedName>
</protein>
<feature type="transmembrane region" description="Helical" evidence="1">
    <location>
        <begin position="75"/>
        <end position="94"/>
    </location>
</feature>
<dbReference type="Pfam" id="PF01551">
    <property type="entry name" value="Peptidase_M23"/>
    <property type="match status" value="1"/>
</dbReference>
<dbReference type="AlphaFoldDB" id="A0A0G0AD49"/>
<dbReference type="GO" id="GO:0004222">
    <property type="term" value="F:metalloendopeptidase activity"/>
    <property type="evidence" value="ECO:0007669"/>
    <property type="project" value="TreeGrafter"/>
</dbReference>
<dbReference type="Gene3D" id="2.70.70.10">
    <property type="entry name" value="Glucose Permease (Domain IIA)"/>
    <property type="match status" value="1"/>
</dbReference>
<dbReference type="Proteomes" id="UP000034488">
    <property type="component" value="Unassembled WGS sequence"/>
</dbReference>
<keyword evidence="1" id="KW-0472">Membrane</keyword>
<dbReference type="SMART" id="SM00257">
    <property type="entry name" value="LysM"/>
    <property type="match status" value="2"/>
</dbReference>
<dbReference type="CDD" id="cd00118">
    <property type="entry name" value="LysM"/>
    <property type="match status" value="2"/>
</dbReference>
<dbReference type="PANTHER" id="PTHR21666:SF270">
    <property type="entry name" value="MUREIN HYDROLASE ACTIVATOR ENVC"/>
    <property type="match status" value="1"/>
</dbReference>
<dbReference type="CDD" id="cd12797">
    <property type="entry name" value="M23_peptidase"/>
    <property type="match status" value="1"/>
</dbReference>
<dbReference type="InterPro" id="IPR011055">
    <property type="entry name" value="Dup_hybrid_motif"/>
</dbReference>
<keyword evidence="1" id="KW-0812">Transmembrane</keyword>
<comment type="caution">
    <text evidence="3">The sequence shown here is derived from an EMBL/GenBank/DDBJ whole genome shotgun (WGS) entry which is preliminary data.</text>
</comment>
<dbReference type="InterPro" id="IPR050570">
    <property type="entry name" value="Cell_wall_metabolism_enzyme"/>
</dbReference>
<keyword evidence="1" id="KW-1133">Transmembrane helix</keyword>
<evidence type="ECO:0000259" key="2">
    <source>
        <dbReference type="PROSITE" id="PS51782"/>
    </source>
</evidence>
<dbReference type="Pfam" id="PF01476">
    <property type="entry name" value="LysM"/>
    <property type="match status" value="2"/>
</dbReference>
<dbReference type="Gene3D" id="3.10.350.10">
    <property type="entry name" value="LysM domain"/>
    <property type="match status" value="2"/>
</dbReference>
<evidence type="ECO:0000313" key="3">
    <source>
        <dbReference type="EMBL" id="KKP54488.1"/>
    </source>
</evidence>
<sequence>MEVKEHEQNISGLSFRDLSIDSNQSKEGGDFIFLDSDISDDADLSRMRKFFRLLTQKFNSKKGVLAFFIDFAEYIFSRLRIVWVLFSVLFEILFKQFDSLKNSIVRKMFWGRGSFLKYIVQTATVIIASILAISYVYRAPTITSANEEDLDYISVAESDLISMNATLNTAVPKDRERRGVDKYIVMNGDTLSTIATKYEISIATIKWANNLTSDLVKPGQELDIPPADGVLITVKKGETLASVAKKYAGNEQGIADFNWLDYPFALVEGQELFIPDGRMPEAPKPVYASTPKTYISGSSTPTGGSSYVDPNVGRFLGWPVAGGTARISQYYKGSLHRGIDIADRNLPNVLAAAGGTVIFAGCAGYCPPLGSTYGGSGYAWSIQVDHGNGYSTWYAHLKNIYVRTGQSVSKGQSIGQLGSTGRSTGPHVHFELRRGVGYGSQINPLPYTVW</sequence>
<reference evidence="3 4" key="1">
    <citation type="journal article" date="2015" name="Nature">
        <title>rRNA introns, odd ribosomes, and small enigmatic genomes across a large radiation of phyla.</title>
        <authorList>
            <person name="Brown C.T."/>
            <person name="Hug L.A."/>
            <person name="Thomas B.C."/>
            <person name="Sharon I."/>
            <person name="Castelle C.J."/>
            <person name="Singh A."/>
            <person name="Wilkins M.J."/>
            <person name="Williams K.H."/>
            <person name="Banfield J.F."/>
        </authorList>
    </citation>
    <scope>NUCLEOTIDE SEQUENCE [LARGE SCALE GENOMIC DNA]</scope>
</reference>
<name>A0A0G0AD49_9BACT</name>
<dbReference type="SUPFAM" id="SSF51261">
    <property type="entry name" value="Duplicated hybrid motif"/>
    <property type="match status" value="1"/>
</dbReference>
<dbReference type="InterPro" id="IPR018392">
    <property type="entry name" value="LysM"/>
</dbReference>
<dbReference type="EMBL" id="LBPI01000016">
    <property type="protein sequence ID" value="KKP54488.1"/>
    <property type="molecule type" value="Genomic_DNA"/>
</dbReference>
<gene>
    <name evidence="3" type="ORF">UR47_C0016G0003</name>
</gene>